<feature type="compositionally biased region" description="Low complexity" evidence="2">
    <location>
        <begin position="229"/>
        <end position="239"/>
    </location>
</feature>
<sequence length="824" mass="93274">MEALSFIALAVTVATLAKNLTELLRDGKHVAKYLKETRDDLEDLKGVISQVNELLSRPDMKSNFADSSAVIIVKATHKDFESCQRFILEFLSSNETTSFSSRFKRLAVPNRRKDNYAALNRKITDHIIRAQISLQMLDLHVTCTLPGKIDDLRRQIDKLRDTLEQLSTNVVERDTQEVLSSHASDQLTSDPRTLVRSRSVESLQSVATAVLDEATHALVLWQGNTLQSDGFDVSSSTSRSRSDEADRDSLQSSTRPISSRTRGAPSFLRVDDPTSIRGSSVMTMSRPSSVHTEQTGRRPPSVQSMVHSTNSLSRGVQRPRGKLVAVCGKTGSGKTSFISALAGRDCGIGYDLQSKTSKIHEVEVRLGRETVILVDTPGFSDTNMTDTQVLEKIANWMKDTYSEGQLLSGIVYLHPINQNRMDGPSMQNIKLFRKLCGLRSMRNVILATTMWTTHNQRSPTEFEERERDLKDNYWKDMIDADSRVFRHANTKDSAEMIVSQLLGNNPEKLAIQVELVDERRNLVDTGAGSCVNADLEKLQASHQKEILAIKEELQEGNVASQRERKALLEKLSKTIAKLEQTKIDMQTLHQREMNDLRRANEKQAAQHTQQMRTLQSRIHETEKASAAQADASRKALEDQKKELNRRFDAYKEEIRGKDLQMSQLRQEMREVAISSKKSEENAARMAESLSRMEEDRARLALQEKNISRERDQLLHVINNNNTNNDNSTYNTRNTRFGPSANRSNRSNYSPSMSYDDYGGWDIDEPIRETSRPRGGPTGGPPPSKPTMIRMNPKSKNLHQAFAIREENQRRQRAYERQMDAYYGT</sequence>
<feature type="compositionally biased region" description="Polar residues" evidence="2">
    <location>
        <begin position="250"/>
        <end position="261"/>
    </location>
</feature>
<evidence type="ECO:0000256" key="2">
    <source>
        <dbReference type="SAM" id="MobiDB-lite"/>
    </source>
</evidence>
<dbReference type="Pfam" id="PF01926">
    <property type="entry name" value="MMR_HSR1"/>
    <property type="match status" value="1"/>
</dbReference>
<feature type="chain" id="PRO_5040304225" description="G domain-containing protein" evidence="3">
    <location>
        <begin position="18"/>
        <end position="824"/>
    </location>
</feature>
<organism evidence="5 6">
    <name type="scientific">Aureobasidium melanogenum</name>
    <name type="common">Aureobasidium pullulans var. melanogenum</name>
    <dbReference type="NCBI Taxonomy" id="46634"/>
    <lineage>
        <taxon>Eukaryota</taxon>
        <taxon>Fungi</taxon>
        <taxon>Dikarya</taxon>
        <taxon>Ascomycota</taxon>
        <taxon>Pezizomycotina</taxon>
        <taxon>Dothideomycetes</taxon>
        <taxon>Dothideomycetidae</taxon>
        <taxon>Dothideales</taxon>
        <taxon>Saccotheciaceae</taxon>
        <taxon>Aureobasidium</taxon>
    </lineage>
</organism>
<feature type="coiled-coil region" evidence="1">
    <location>
        <begin position="532"/>
        <end position="712"/>
    </location>
</feature>
<dbReference type="EMBL" id="JAHFYH010000047">
    <property type="protein sequence ID" value="KAH0218616.1"/>
    <property type="molecule type" value="Genomic_DNA"/>
</dbReference>
<keyword evidence="3" id="KW-0732">Signal</keyword>
<dbReference type="Gene3D" id="3.40.50.300">
    <property type="entry name" value="P-loop containing nucleotide triphosphate hydrolases"/>
    <property type="match status" value="1"/>
</dbReference>
<feature type="region of interest" description="Disordered" evidence="2">
    <location>
        <begin position="229"/>
        <end position="317"/>
    </location>
</feature>
<accession>A0A9P8K6Y6</accession>
<feature type="compositionally biased region" description="Polar residues" evidence="2">
    <location>
        <begin position="740"/>
        <end position="752"/>
    </location>
</feature>
<feature type="domain" description="G" evidence="4">
    <location>
        <begin position="324"/>
        <end position="385"/>
    </location>
</feature>
<feature type="compositionally biased region" description="Low complexity" evidence="2">
    <location>
        <begin position="718"/>
        <end position="734"/>
    </location>
</feature>
<evidence type="ECO:0000313" key="5">
    <source>
        <dbReference type="EMBL" id="KAH0218616.1"/>
    </source>
</evidence>
<feature type="compositionally biased region" description="Polar residues" evidence="2">
    <location>
        <begin position="177"/>
        <end position="191"/>
    </location>
</feature>
<dbReference type="SUPFAM" id="SSF52540">
    <property type="entry name" value="P-loop containing nucleoside triphosphate hydrolases"/>
    <property type="match status" value="1"/>
</dbReference>
<proteinExistence type="predicted"/>
<evidence type="ECO:0000313" key="6">
    <source>
        <dbReference type="Proteomes" id="UP000767238"/>
    </source>
</evidence>
<evidence type="ECO:0000256" key="3">
    <source>
        <dbReference type="SAM" id="SignalP"/>
    </source>
</evidence>
<feature type="non-terminal residue" evidence="5">
    <location>
        <position position="1"/>
    </location>
</feature>
<feature type="signal peptide" evidence="3">
    <location>
        <begin position="1"/>
        <end position="17"/>
    </location>
</feature>
<dbReference type="CDD" id="cd00882">
    <property type="entry name" value="Ras_like_GTPase"/>
    <property type="match status" value="1"/>
</dbReference>
<dbReference type="Proteomes" id="UP000767238">
    <property type="component" value="Unassembled WGS sequence"/>
</dbReference>
<gene>
    <name evidence="5" type="ORF">KCV03_g6368</name>
</gene>
<keyword evidence="1" id="KW-0175">Coiled coil</keyword>
<evidence type="ECO:0000256" key="1">
    <source>
        <dbReference type="SAM" id="Coils"/>
    </source>
</evidence>
<feature type="compositionally biased region" description="Polar residues" evidence="2">
    <location>
        <begin position="276"/>
        <end position="293"/>
    </location>
</feature>
<comment type="caution">
    <text evidence="5">The sequence shown here is derived from an EMBL/GenBank/DDBJ whole genome shotgun (WGS) entry which is preliminary data.</text>
</comment>
<feature type="region of interest" description="Disordered" evidence="2">
    <location>
        <begin position="175"/>
        <end position="194"/>
    </location>
</feature>
<dbReference type="PANTHER" id="PTHR23159">
    <property type="entry name" value="CENTROSOMAL PROTEIN 2"/>
    <property type="match status" value="1"/>
</dbReference>
<dbReference type="InterPro" id="IPR006073">
    <property type="entry name" value="GTP-bd"/>
</dbReference>
<feature type="region of interest" description="Disordered" evidence="2">
    <location>
        <begin position="718"/>
        <end position="795"/>
    </location>
</feature>
<reference evidence="5" key="2">
    <citation type="submission" date="2021-08" db="EMBL/GenBank/DDBJ databases">
        <authorList>
            <person name="Gostincar C."/>
            <person name="Sun X."/>
            <person name="Song Z."/>
            <person name="Gunde-Cimerman N."/>
        </authorList>
    </citation>
    <scope>NUCLEOTIDE SEQUENCE</scope>
    <source>
        <strain evidence="5">EXF-8016</strain>
    </source>
</reference>
<dbReference type="AlphaFoldDB" id="A0A9P8K6Y6"/>
<protein>
    <recommendedName>
        <fullName evidence="4">G domain-containing protein</fullName>
    </recommendedName>
</protein>
<feature type="compositionally biased region" description="Basic and acidic residues" evidence="2">
    <location>
        <begin position="240"/>
        <end position="249"/>
    </location>
</feature>
<evidence type="ECO:0000259" key="4">
    <source>
        <dbReference type="Pfam" id="PF01926"/>
    </source>
</evidence>
<reference evidence="5" key="1">
    <citation type="journal article" date="2021" name="J Fungi (Basel)">
        <title>Virulence traits and population genomics of the black yeast Aureobasidium melanogenum.</title>
        <authorList>
            <person name="Cernosa A."/>
            <person name="Sun X."/>
            <person name="Gostincar C."/>
            <person name="Fang C."/>
            <person name="Gunde-Cimerman N."/>
            <person name="Song Z."/>
        </authorList>
    </citation>
    <scope>NUCLEOTIDE SEQUENCE</scope>
    <source>
        <strain evidence="5">EXF-8016</strain>
    </source>
</reference>
<dbReference type="PANTHER" id="PTHR23159:SF60">
    <property type="entry name" value="SPINDLE ASSEMBLY ABNORMAL PROTEIN 4"/>
    <property type="match status" value="1"/>
</dbReference>
<feature type="compositionally biased region" description="Polar residues" evidence="2">
    <location>
        <begin position="301"/>
        <end position="314"/>
    </location>
</feature>
<dbReference type="InterPro" id="IPR027417">
    <property type="entry name" value="P-loop_NTPase"/>
</dbReference>
<dbReference type="GO" id="GO:0005525">
    <property type="term" value="F:GTP binding"/>
    <property type="evidence" value="ECO:0007669"/>
    <property type="project" value="InterPro"/>
</dbReference>
<name>A0A9P8K6Y6_AURME</name>